<feature type="domain" description="HTH araC/xylS-type" evidence="4">
    <location>
        <begin position="72"/>
        <end position="126"/>
    </location>
</feature>
<dbReference type="EMBL" id="PXOA01000058">
    <property type="protein sequence ID" value="RFU81278.1"/>
    <property type="molecule type" value="Genomic_DNA"/>
</dbReference>
<feature type="compositionally biased region" description="Polar residues" evidence="3">
    <location>
        <begin position="1"/>
        <end position="17"/>
    </location>
</feature>
<dbReference type="InterPro" id="IPR035451">
    <property type="entry name" value="Ada-like_dom_sf"/>
</dbReference>
<protein>
    <submittedName>
        <fullName evidence="5">Family transcriptional regulator</fullName>
    </submittedName>
</protein>
<dbReference type="InterPro" id="IPR009057">
    <property type="entry name" value="Homeodomain-like_sf"/>
</dbReference>
<reference evidence="5 6" key="1">
    <citation type="journal article" date="2018" name="PLoS Pathog.">
        <title>Evolution of structural diversity of trichothecenes, a family of toxins produced by plant pathogenic and entomopathogenic fungi.</title>
        <authorList>
            <person name="Proctor R.H."/>
            <person name="McCormick S.P."/>
            <person name="Kim H.S."/>
            <person name="Cardoza R.E."/>
            <person name="Stanley A.M."/>
            <person name="Lindo L."/>
            <person name="Kelly A."/>
            <person name="Brown D.W."/>
            <person name="Lee T."/>
            <person name="Vaughan M.M."/>
            <person name="Alexander N.J."/>
            <person name="Busman M."/>
            <person name="Gutierrez S."/>
        </authorList>
    </citation>
    <scope>NUCLEOTIDE SEQUENCE [LARGE SCALE GENOMIC DNA]</scope>
    <source>
        <strain evidence="5 6">IBT 40837</strain>
    </source>
</reference>
<dbReference type="InterPro" id="IPR018060">
    <property type="entry name" value="HTH_AraC"/>
</dbReference>
<sequence length="193" mass="22153">MIYDFQSLSPTPLSPSFENDDSRWQAVQDRDIRADGCFVTAAQSAGFRACKRCRPEVDGFHPEEPAVQKIREFLQKWERAAISNEGPCQLSLSQMAREAKVSKWYFHRMFKKYVGVTPVQYLRTWRKTMQLQHQLDNNGLNWLDQLAPGAADWPQLTDMFADSKVSALDNFFKDPGENSPIFGADFSFSSWQG</sequence>
<evidence type="ECO:0000259" key="4">
    <source>
        <dbReference type="PROSITE" id="PS01124"/>
    </source>
</evidence>
<dbReference type="GO" id="GO:0043565">
    <property type="term" value="F:sequence-specific DNA binding"/>
    <property type="evidence" value="ECO:0007669"/>
    <property type="project" value="InterPro"/>
</dbReference>
<dbReference type="AlphaFoldDB" id="A0A395NYW4"/>
<dbReference type="OrthoDB" id="2447880at2759"/>
<dbReference type="STRING" id="490622.A0A395NYW4"/>
<evidence type="ECO:0000256" key="2">
    <source>
        <dbReference type="ARBA" id="ARBA00023163"/>
    </source>
</evidence>
<evidence type="ECO:0000313" key="6">
    <source>
        <dbReference type="Proteomes" id="UP000266272"/>
    </source>
</evidence>
<name>A0A395NYW4_TRIAR</name>
<dbReference type="GO" id="GO:0003700">
    <property type="term" value="F:DNA-binding transcription factor activity"/>
    <property type="evidence" value="ECO:0007669"/>
    <property type="project" value="InterPro"/>
</dbReference>
<dbReference type="PROSITE" id="PS01124">
    <property type="entry name" value="HTH_ARAC_FAMILY_2"/>
    <property type="match status" value="1"/>
</dbReference>
<accession>A0A395NYW4</accession>
<dbReference type="SUPFAM" id="SSF46689">
    <property type="entry name" value="Homeodomain-like"/>
    <property type="match status" value="1"/>
</dbReference>
<keyword evidence="1" id="KW-0805">Transcription regulation</keyword>
<organism evidence="5 6">
    <name type="scientific">Trichoderma arundinaceum</name>
    <dbReference type="NCBI Taxonomy" id="490622"/>
    <lineage>
        <taxon>Eukaryota</taxon>
        <taxon>Fungi</taxon>
        <taxon>Dikarya</taxon>
        <taxon>Ascomycota</taxon>
        <taxon>Pezizomycotina</taxon>
        <taxon>Sordariomycetes</taxon>
        <taxon>Hypocreomycetidae</taxon>
        <taxon>Hypocreales</taxon>
        <taxon>Hypocreaceae</taxon>
        <taxon>Trichoderma</taxon>
    </lineage>
</organism>
<evidence type="ECO:0000256" key="1">
    <source>
        <dbReference type="ARBA" id="ARBA00023015"/>
    </source>
</evidence>
<dbReference type="Pfam" id="PF00165">
    <property type="entry name" value="HTH_AraC"/>
    <property type="match status" value="1"/>
</dbReference>
<dbReference type="Gene3D" id="1.10.10.60">
    <property type="entry name" value="Homeodomain-like"/>
    <property type="match status" value="1"/>
</dbReference>
<dbReference type="SUPFAM" id="SSF57884">
    <property type="entry name" value="Ada DNA repair protein, N-terminal domain (N-Ada 10)"/>
    <property type="match status" value="1"/>
</dbReference>
<evidence type="ECO:0000256" key="3">
    <source>
        <dbReference type="SAM" id="MobiDB-lite"/>
    </source>
</evidence>
<keyword evidence="2" id="KW-0804">Transcription</keyword>
<proteinExistence type="predicted"/>
<evidence type="ECO:0000313" key="5">
    <source>
        <dbReference type="EMBL" id="RFU81278.1"/>
    </source>
</evidence>
<gene>
    <name evidence="5" type="ORF">TARUN_933</name>
</gene>
<keyword evidence="6" id="KW-1185">Reference proteome</keyword>
<feature type="region of interest" description="Disordered" evidence="3">
    <location>
        <begin position="1"/>
        <end position="20"/>
    </location>
</feature>
<dbReference type="Proteomes" id="UP000266272">
    <property type="component" value="Unassembled WGS sequence"/>
</dbReference>
<comment type="caution">
    <text evidence="5">The sequence shown here is derived from an EMBL/GenBank/DDBJ whole genome shotgun (WGS) entry which is preliminary data.</text>
</comment>